<sequence length="2324" mass="257120">MGFICPNLDCLGNKTVFSRKDLRDEGLTFSMRCPRACCGALLRKQEDIEVVDSATTSRKSLDSAKPKCLCWHKSYGLARCPKHQGVAPVQTVSFGDEEVFTLVTPTPVAPATKSKSAPSAPLLKKQNCDVVVAMGPPVDLEFVYPALCGKGSAPTTKAVKKSSAEVLLEKRAAYQAKHAVPTPGPVRVVKTAATPVKVEKIQFPRGAVVYNGTNFFDAKGNVVLSAAALKILRGVKRLRSQAVRAERRQRICKKIRLAAFAAKVPELLRRASEATSGGFRYNDLNAPKCADSVARPRFSRKGKKTKSVQCTARSASPVQEEINWDDWIIPESERTASPVKEEKTKQPLVPLSLGFGWWRPASGKLWTQVVHCMRAVKGTPIAVPCEKFLCAAGADDTALSVWARISSSVVDLAAHYSFDILLENYTALEGCTMDELQSVAVQLDSEYQEMGPPTHHTCGLSSWARGAGKLMADFITPSLNAMKGAANAVIDRAYLLTKDVIDGIFSQLKKLFYDSFGHLLGHLNVLLSTVDSFWQRASTWVMNILEKTHDAIKVLRDASVWSLLLILVGGMILLSERFLVSVGVITQPGTILGIFLATFLGIFGYTFFKKDDTLVSDLLWVFKTAITGLFRTKPGPPGSPIIIDGDVVIPEPATSMSTCSLLGGLDIAIAAIGSVGSSILTFKMGTLQYAAKIATCLDQLRKGKDVLKEMTCWLIETLGQLWNKVTGREATFFDEVSAIVAVDIREWLQESQDLCLAAQTFSIGDKIVLEQCERLIADGHKLLRGMGDADRKLSASFLSTIQRKVSDLEKIHTQSVRAGYFEGRRMEPFWVYIHGPSHCGKSLLMEPMSRELLKAGGFSEASIYTKNSCDKYWSRYRRQACVQIDDLSAGKTDPSLETQLINLVASKEVPLDMAEVEDKGILFDSSILVTSSNTSSVPTNANINHVSAYNNRQGCIIMCRQKPEYSPLGMELEGTFQPFDPRNPQASVECMLQRWEKDILIPVTGWISAGAAMAEAVNKFRLHREKEMILQNNHLSSFRPAHPIYTECATFLSMYSRDASFVPPVDLGCKWNVPTGYLSIAAVDGRTFGFTQFGVCEEISHILKYTEEMEAYTLEKFAPTITRTLASQSRYKLVGAFLKGMVRDEDNVMSLKSLGPKSTSTQREFFETLGIGERVYLRAVQKRINKINNEPAFNVDNLHAKLLNSVVSSYEYVKEKGPKIFPLLMGFIVVVFACYGFVMPLLSFASGGSAVGGMVAMEQMTAASVISSGSSPVHHRSRAPPIQPRYARHRLAGSAPDESYAYEELMVVLYVDSTIAPVVNAVRGPGRSIFITEHQAMAIPNNSTVVAHLSTKDVVEIHWEHSVAMKGKVKETEIVQYRCPSIPELPARLRGYFEYDLERDLPGPFTLRASVYRMKSPGKIDLELVDWTNHDAELKTKALVISDPFGEDRYRREYPRYISYRRSAQLHDCGAICVAQIGGQYRVVGLLISTDKYNTGVGLLPSALHMTTCSLTYVPEEWEDAPRGLKKLGWKHVSELPHMPRKTQYELVNESIRIPFENPKIPSVLVADDPRTIGTPVEGQDPVLKAMEKFYEPMLNFDETPVANSTEMAIFESVCDDIVQTWYDAGADFEDVDDDVVINGDDEFDKLIMDTSEGYPYVLERSRGEKGKTRYFEGGPGAYTLKPGTSVYRDYHTLQEEVSVEGGIPEMVCIECPKDELLVPRKVLEKLGTRNFEILELPKNMLFRKKFLSWASFLSEMRWCLPCQVGIVVQGREWGLLLDRLSEKNSVAYNCDYSKFDGLMSCQVLDAIGKMVNKCYANTNPNKKGRGEVPGSPPQLARHNLLMSIFGRKCLARSQVFEVRGGIPSGCALTVLLNSVFNEILIRYVYKTVVPSPEFNRFETFVTLAVYGDDNLIAVDPVMANAFTGEVIKRTLARKGITITDGSDKLSPTLEAKPLSQLDFLKRSFLVSSSGQVMPALDRTCIYSSLLYLSSKGADPIPLLHQNVQNALQEMYHRQDRAEFDTLRNFYLERCPTWRSGPNRLLDYNQCHAHWISRYTGQPNSNPAGVVDMLVDPRHKSFLLPAGPANWSMPVADGIFVCGPKFFPNAPSFTICFNRLAAGETGIEIKPVHAATQGAMPTGKFVKSFRSMKKRPELELALAAKDAGSAIYFKGCAPYNDIWACAIAFCSAFGFADKQVLLAVHDNSKPIGASSLRSYFNGNLAGDGCARRLEVHSKAGQFAAVQRLAPTMQCKQIVYDPDFASKPTTHLRKCTDHGTDGGKALYIVQGLGVTAAKLVCTDLCDGHVVSCSNNFDRMVKDVLSQSCF</sequence>
<dbReference type="PROSITE" id="PS51874">
    <property type="entry name" value="PCV_3C_PRO"/>
    <property type="match status" value="1"/>
</dbReference>
<keyword evidence="13" id="KW-0693">Viral RNA replication</keyword>
<proteinExistence type="predicted"/>
<keyword evidence="22" id="KW-1185">Reference proteome</keyword>
<evidence type="ECO:0000256" key="9">
    <source>
        <dbReference type="ARBA" id="ARBA00022741"/>
    </source>
</evidence>
<evidence type="ECO:0000256" key="16">
    <source>
        <dbReference type="ARBA" id="ARBA00031919"/>
    </source>
</evidence>
<protein>
    <recommendedName>
        <fullName evidence="3">RNA1 polyprotein</fullName>
    </recommendedName>
    <alternativeName>
        <fullName evidence="16">P1</fullName>
    </alternativeName>
</protein>
<feature type="domain" description="RdRp catalytic" evidence="18">
    <location>
        <begin position="1786"/>
        <end position="1923"/>
    </location>
</feature>
<dbReference type="InterPro" id="IPR014759">
    <property type="entry name" value="Helicase_SF3_ssRNA_vir"/>
</dbReference>
<evidence type="ECO:0000256" key="7">
    <source>
        <dbReference type="ARBA" id="ARBA00022692"/>
    </source>
</evidence>
<keyword evidence="11" id="KW-0788">Thiol protease</keyword>
<evidence type="ECO:0000256" key="11">
    <source>
        <dbReference type="ARBA" id="ARBA00022807"/>
    </source>
</evidence>
<feature type="transmembrane region" description="Helical" evidence="17">
    <location>
        <begin position="560"/>
        <end position="579"/>
    </location>
</feature>
<feature type="transmembrane region" description="Helical" evidence="17">
    <location>
        <begin position="1220"/>
        <end position="1242"/>
    </location>
</feature>
<evidence type="ECO:0000313" key="21">
    <source>
        <dbReference type="EMBL" id="QZQ78639.1"/>
    </source>
</evidence>
<feature type="domain" description="SF3 helicase" evidence="19">
    <location>
        <begin position="808"/>
        <end position="972"/>
    </location>
</feature>
<reference evidence="21 22" key="1">
    <citation type="journal article" date="2021" name="Plant Pathol.">
        <title>Historical virus isolate collections: An invaluable resource connecting plant virology's pre-sequencing and post-sequencing eras.</title>
        <authorList>
            <person name="Jones R.A.C."/>
            <person name="Boonham N."/>
            <person name="Adams I.P."/>
            <person name="Fox A."/>
        </authorList>
    </citation>
    <scope>NUCLEOTIDE SEQUENCE [LARGE SCALE GENOMIC DNA]</scope>
    <source>
        <strain evidence="21">TRSV-CA</strain>
    </source>
</reference>
<evidence type="ECO:0000256" key="5">
    <source>
        <dbReference type="ARBA" id="ARBA00022670"/>
    </source>
</evidence>
<name>A0ABX9B9Z2_9SECO</name>
<keyword evidence="14 17" id="KW-1133">Transmembrane helix</keyword>
<dbReference type="EMBL" id="MT922050">
    <property type="protein sequence ID" value="QZQ78639.1"/>
    <property type="molecule type" value="Genomic_RNA"/>
</dbReference>
<dbReference type="Proteomes" id="UP001057729">
    <property type="component" value="Genome"/>
</dbReference>
<keyword evidence="6" id="KW-0808">Transferase</keyword>
<evidence type="ECO:0000259" key="18">
    <source>
        <dbReference type="PROSITE" id="PS50507"/>
    </source>
</evidence>
<evidence type="ECO:0000259" key="20">
    <source>
        <dbReference type="PROSITE" id="PS51874"/>
    </source>
</evidence>
<dbReference type="Pfam" id="PF00910">
    <property type="entry name" value="RNA_helicase"/>
    <property type="match status" value="1"/>
</dbReference>
<evidence type="ECO:0000256" key="6">
    <source>
        <dbReference type="ARBA" id="ARBA00022679"/>
    </source>
</evidence>
<dbReference type="InterPro" id="IPR043502">
    <property type="entry name" value="DNA/RNA_pol_sf"/>
</dbReference>
<dbReference type="Gene3D" id="3.30.70.270">
    <property type="match status" value="1"/>
</dbReference>
<dbReference type="InterPro" id="IPR000605">
    <property type="entry name" value="Helicase_SF3_ssDNA/RNA_vir"/>
</dbReference>
<dbReference type="InterPro" id="IPR044067">
    <property type="entry name" value="PCV_3C_PRO"/>
</dbReference>
<evidence type="ECO:0000256" key="13">
    <source>
        <dbReference type="ARBA" id="ARBA00022953"/>
    </source>
</evidence>
<keyword evidence="12" id="KW-0067">ATP-binding</keyword>
<dbReference type="Pfam" id="PF00680">
    <property type="entry name" value="RdRP_1"/>
    <property type="match status" value="1"/>
</dbReference>
<keyword evidence="7 17" id="KW-0812">Transmembrane</keyword>
<accession>A0ABX9B9Z2</accession>
<keyword evidence="8" id="KW-0548">Nucleotidyltransferase</keyword>
<dbReference type="SUPFAM" id="SSF56672">
    <property type="entry name" value="DNA/RNA polymerases"/>
    <property type="match status" value="1"/>
</dbReference>
<evidence type="ECO:0000256" key="14">
    <source>
        <dbReference type="ARBA" id="ARBA00022989"/>
    </source>
</evidence>
<dbReference type="InterPro" id="IPR043128">
    <property type="entry name" value="Rev_trsase/Diguanyl_cyclase"/>
</dbReference>
<evidence type="ECO:0000313" key="22">
    <source>
        <dbReference type="Proteomes" id="UP001057729"/>
    </source>
</evidence>
<dbReference type="GeneID" id="80551751"/>
<keyword evidence="5" id="KW-0645">Protease</keyword>
<dbReference type="PROSITE" id="PS50507">
    <property type="entry name" value="RDRP_SSRNA_POS"/>
    <property type="match status" value="1"/>
</dbReference>
<keyword evidence="15" id="KW-1038">Host endoplasmic reticulum</keyword>
<evidence type="ECO:0000256" key="15">
    <source>
        <dbReference type="ARBA" id="ARBA00023184"/>
    </source>
</evidence>
<evidence type="ECO:0000256" key="17">
    <source>
        <dbReference type="SAM" id="Phobius"/>
    </source>
</evidence>
<keyword evidence="9" id="KW-0547">Nucleotide-binding</keyword>
<evidence type="ECO:0000256" key="3">
    <source>
        <dbReference type="ARBA" id="ARBA00020936"/>
    </source>
</evidence>
<evidence type="ECO:0000256" key="1">
    <source>
        <dbReference type="ARBA" id="ARBA00004149"/>
    </source>
</evidence>
<organism evidence="21 22">
    <name type="scientific">Potato black ringspot virus</name>
    <dbReference type="NCBI Taxonomy" id="257464"/>
    <lineage>
        <taxon>Viruses</taxon>
        <taxon>Riboviria</taxon>
        <taxon>Orthornavirae</taxon>
        <taxon>Pisuviricota</taxon>
        <taxon>Pisoniviricetes</taxon>
        <taxon>Picornavirales</taxon>
        <taxon>Secoviridae</taxon>
        <taxon>Comovirinae</taxon>
        <taxon>Nepovirus</taxon>
        <taxon>Nepovirus solani</taxon>
    </lineage>
</organism>
<evidence type="ECO:0000256" key="2">
    <source>
        <dbReference type="ARBA" id="ARBA00004517"/>
    </source>
</evidence>
<feature type="domain" description="Peptidase C3" evidence="20">
    <location>
        <begin position="1293"/>
        <end position="1507"/>
    </location>
</feature>
<feature type="transmembrane region" description="Helical" evidence="17">
    <location>
        <begin position="591"/>
        <end position="608"/>
    </location>
</feature>
<keyword evidence="10" id="KW-0378">Hydrolase</keyword>
<dbReference type="PROSITE" id="PS51218">
    <property type="entry name" value="SF3_HELICASE_2"/>
    <property type="match status" value="1"/>
</dbReference>
<evidence type="ECO:0000259" key="19">
    <source>
        <dbReference type="PROSITE" id="PS51218"/>
    </source>
</evidence>
<keyword evidence="17" id="KW-0472">Membrane</keyword>
<evidence type="ECO:0000256" key="8">
    <source>
        <dbReference type="ARBA" id="ARBA00022695"/>
    </source>
</evidence>
<comment type="subcellular location">
    <subcellularLocation>
        <location evidence="1">Host endoplasmic reticulum lumen</location>
    </subcellularLocation>
    <subcellularLocation>
        <location evidence="2">Host endoplasmic reticulum membrane</location>
        <topology evidence="2">Single-pass membrane protein</topology>
    </subcellularLocation>
</comment>
<dbReference type="InterPro" id="IPR007094">
    <property type="entry name" value="RNA-dir_pol_PSvirus"/>
</dbReference>
<keyword evidence="4" id="KW-0696">RNA-directed RNA polymerase</keyword>
<evidence type="ECO:0000256" key="12">
    <source>
        <dbReference type="ARBA" id="ARBA00022840"/>
    </source>
</evidence>
<feature type="transmembrane region" description="Helical" evidence="17">
    <location>
        <begin position="661"/>
        <end position="682"/>
    </location>
</feature>
<evidence type="ECO:0000256" key="10">
    <source>
        <dbReference type="ARBA" id="ARBA00022801"/>
    </source>
</evidence>
<dbReference type="InterPro" id="IPR001205">
    <property type="entry name" value="RNA-dir_pol_C"/>
</dbReference>
<evidence type="ECO:0000256" key="4">
    <source>
        <dbReference type="ARBA" id="ARBA00022484"/>
    </source>
</evidence>
<dbReference type="RefSeq" id="YP_010840564.1">
    <property type="nucleotide sequence ID" value="NC_078825.1"/>
</dbReference>